<dbReference type="STRING" id="111780.Sta7437_3266"/>
<dbReference type="InterPro" id="IPR039314">
    <property type="entry name" value="CP12-like"/>
</dbReference>
<dbReference type="EMBL" id="CP003653">
    <property type="protein sequence ID" value="AFZ36773.1"/>
    <property type="molecule type" value="Genomic_DNA"/>
</dbReference>
<sequence length="74" mass="8269">MSNIQEQIEQEKAQAKAVCDLEGATSGECAAAWDAVEELQAEASHQRQKHPEKTSLEQYCDNNPDALECRVYDD</sequence>
<feature type="domain" description="CP12" evidence="1">
    <location>
        <begin position="4"/>
        <end position="74"/>
    </location>
</feature>
<proteinExistence type="predicted"/>
<dbReference type="InterPro" id="IPR003823">
    <property type="entry name" value="CP12_dom"/>
</dbReference>
<evidence type="ECO:0000313" key="2">
    <source>
        <dbReference type="EMBL" id="AFZ36773.1"/>
    </source>
</evidence>
<organism evidence="2 3">
    <name type="scientific">Stanieria cyanosphaera (strain ATCC 29371 / PCC 7437)</name>
    <dbReference type="NCBI Taxonomy" id="111780"/>
    <lineage>
        <taxon>Bacteria</taxon>
        <taxon>Bacillati</taxon>
        <taxon>Cyanobacteriota</taxon>
        <taxon>Cyanophyceae</taxon>
        <taxon>Pleurocapsales</taxon>
        <taxon>Dermocarpellaceae</taxon>
        <taxon>Stanieria</taxon>
    </lineage>
</organism>
<dbReference type="KEGG" id="scs:Sta7437_3266"/>
<gene>
    <name evidence="2" type="ordered locus">Sta7437_3266</name>
</gene>
<dbReference type="RefSeq" id="WP_015194435.1">
    <property type="nucleotide sequence ID" value="NC_019748.1"/>
</dbReference>
<name>K9XW59_STAC7</name>
<dbReference type="PATRIC" id="fig|111780.3.peg.3388"/>
<protein>
    <recommendedName>
        <fullName evidence="1">CP12 domain-containing protein</fullName>
    </recommendedName>
</protein>
<dbReference type="PANTHER" id="PTHR33921:SF15">
    <property type="entry name" value="CALVIN CYCLE PROTEIN CP12-2, CHLOROPLASTIC"/>
    <property type="match status" value="1"/>
</dbReference>
<accession>K9XW59</accession>
<reference evidence="3" key="1">
    <citation type="journal article" date="2013" name="Proc. Natl. Acad. Sci. U.S.A.">
        <title>Improving the coverage of the cyanobacterial phylum using diversity-driven genome sequencing.</title>
        <authorList>
            <person name="Shih P.M."/>
            <person name="Wu D."/>
            <person name="Latifi A."/>
            <person name="Axen S.D."/>
            <person name="Fewer D.P."/>
            <person name="Talla E."/>
            <person name="Calteau A."/>
            <person name="Cai F."/>
            <person name="Tandeau de Marsac N."/>
            <person name="Rippka R."/>
            <person name="Herdman M."/>
            <person name="Sivonen K."/>
            <person name="Coursin T."/>
            <person name="Laurent T."/>
            <person name="Goodwin L."/>
            <person name="Nolan M."/>
            <person name="Davenport K.W."/>
            <person name="Han C.S."/>
            <person name="Rubin E.M."/>
            <person name="Eisen J.A."/>
            <person name="Woyke T."/>
            <person name="Gugger M."/>
            <person name="Kerfeld C.A."/>
        </authorList>
    </citation>
    <scope>NUCLEOTIDE SEQUENCE [LARGE SCALE GENOMIC DNA]</scope>
    <source>
        <strain evidence="3">ATCC 29371 / PCC 7437</strain>
    </source>
</reference>
<keyword evidence="3" id="KW-1185">Reference proteome</keyword>
<dbReference type="HOGENOM" id="CLU_137076_2_1_3"/>
<evidence type="ECO:0000313" key="3">
    <source>
        <dbReference type="Proteomes" id="UP000010473"/>
    </source>
</evidence>
<dbReference type="PANTHER" id="PTHR33921">
    <property type="entry name" value="CALVIN CYCLE PROTEIN CP12-2, CHLOROPLASTIC"/>
    <property type="match status" value="1"/>
</dbReference>
<dbReference type="Pfam" id="PF02672">
    <property type="entry name" value="CP12"/>
    <property type="match status" value="1"/>
</dbReference>
<dbReference type="eggNOG" id="COG0517">
    <property type="taxonomic scope" value="Bacteria"/>
</dbReference>
<dbReference type="AlphaFoldDB" id="K9XW59"/>
<dbReference type="Proteomes" id="UP000010473">
    <property type="component" value="Chromosome"/>
</dbReference>
<dbReference type="OrthoDB" id="9553701at2"/>
<dbReference type="GO" id="GO:0080153">
    <property type="term" value="P:negative regulation of reductive pentose-phosphate cycle"/>
    <property type="evidence" value="ECO:0007669"/>
    <property type="project" value="TreeGrafter"/>
</dbReference>
<dbReference type="SMART" id="SM01093">
    <property type="entry name" value="CP12"/>
    <property type="match status" value="1"/>
</dbReference>
<evidence type="ECO:0000259" key="1">
    <source>
        <dbReference type="SMART" id="SM01093"/>
    </source>
</evidence>